<keyword evidence="1 6" id="KW-0698">rRNA processing</keyword>
<sequence>MFCNAFSRNETARRRSGNLGRSAVNYRLTCLLPGISASMLSYRHSFHAGNHADVLKHTVQSLIIESLKEKEKPFLYLDTHAGAGRYQLSGEHAERTGEYLEGIARIWQQDDLPAELEPYISVVEHFNRNGQLRYYPGSPLIARQLLREQDSLQMTELHPSDFPLLRAEFQKDSRARVDKADGYQQLKAKLPPVSRRGLILIDPPYEIKTDYQAVVTGINEGYKRFATGTYALWYPVVLRAQIKRMIKELEATGIRKILQIELAVRPDSDQRGMTASGMIVINPPWKLEQQMNNVLPWLHSKLVPTGTGHATVSWIVPE</sequence>
<dbReference type="EC" id="2.1.1.266" evidence="6"/>
<dbReference type="GO" id="GO:0003723">
    <property type="term" value="F:RNA binding"/>
    <property type="evidence" value="ECO:0007669"/>
    <property type="project" value="UniProtKB-UniRule"/>
</dbReference>
<proteinExistence type="inferred from homology"/>
<feature type="binding site" evidence="6">
    <location>
        <position position="80"/>
    </location>
    <ligand>
        <name>S-adenosyl-L-methionine</name>
        <dbReference type="ChEBI" id="CHEBI:59789"/>
    </ligand>
</feature>
<organism evidence="7 8">
    <name type="scientific">Klebsiella pneumoniae 30684/NJST258_2</name>
    <dbReference type="NCBI Taxonomy" id="1420013"/>
    <lineage>
        <taxon>Bacteria</taxon>
        <taxon>Pseudomonadati</taxon>
        <taxon>Pseudomonadota</taxon>
        <taxon>Gammaproteobacteria</taxon>
        <taxon>Enterobacterales</taxon>
        <taxon>Enterobacteriaceae</taxon>
        <taxon>Klebsiella/Raoultella group</taxon>
        <taxon>Klebsiella</taxon>
        <taxon>Klebsiella pneumoniae complex</taxon>
    </lineage>
</organism>
<dbReference type="Proteomes" id="UP000019586">
    <property type="component" value="Chromosome"/>
</dbReference>
<dbReference type="SUPFAM" id="SSF53335">
    <property type="entry name" value="S-adenosyl-L-methionine-dependent methyltransferases"/>
    <property type="match status" value="1"/>
</dbReference>
<dbReference type="FunFam" id="3.40.50.150:FF:000037">
    <property type="entry name" value="Ribosomal RNA large subunit methyltransferase J"/>
    <property type="match status" value="1"/>
</dbReference>
<dbReference type="KEGG" id="kps:KPNJ2_00262"/>
<dbReference type="PANTHER" id="PTHR37426">
    <property type="entry name" value="RIBOSOMAL RNA LARGE SUBUNIT METHYLTRANSFERASE J"/>
    <property type="match status" value="1"/>
</dbReference>
<dbReference type="InterPro" id="IPR007473">
    <property type="entry name" value="RlmJ"/>
</dbReference>
<keyword evidence="2 6" id="KW-0489">Methyltransferase</keyword>
<accession>W8USX1</accession>
<dbReference type="AlphaFoldDB" id="W8USX1"/>
<feature type="site" description="Interaction with substrate rRNA" evidence="6">
    <location>
        <position position="42"/>
    </location>
</feature>
<feature type="binding site" evidence="6">
    <location>
        <position position="57"/>
    </location>
    <ligand>
        <name>S-adenosyl-L-methionine</name>
        <dbReference type="ChEBI" id="CHEBI:59789"/>
    </ligand>
</feature>
<feature type="active site" description="Proton acceptor" evidence="6">
    <location>
        <position position="202"/>
    </location>
</feature>
<keyword evidence="4 6" id="KW-0949">S-adenosyl-L-methionine</keyword>
<dbReference type="Gene3D" id="3.40.50.150">
    <property type="entry name" value="Vaccinia Virus protein VP39"/>
    <property type="match status" value="1"/>
</dbReference>
<feature type="binding site" evidence="6">
    <location>
        <position position="138"/>
    </location>
    <ligand>
        <name>S-adenosyl-L-methionine</name>
        <dbReference type="ChEBI" id="CHEBI:59789"/>
    </ligand>
</feature>
<comment type="subunit">
    <text evidence="6">Monomer.</text>
</comment>
<dbReference type="HOGENOM" id="CLU_061769_0_0_6"/>
<dbReference type="PROSITE" id="PS00092">
    <property type="entry name" value="N6_MTASE"/>
    <property type="match status" value="1"/>
</dbReference>
<dbReference type="PANTHER" id="PTHR37426:SF1">
    <property type="entry name" value="RIBOSOMAL RNA LARGE SUBUNIT METHYLTRANSFERASE J"/>
    <property type="match status" value="1"/>
</dbReference>
<reference evidence="7 8" key="1">
    <citation type="journal article" date="2014" name="Proc. Natl. Acad. Sci. U.S.A.">
        <title>Molecular dissection of the evolution of carbapenem-resistant multilocus sequence type 258 Klebsiella pneumoniae.</title>
        <authorList>
            <person name="Deleo F.R."/>
            <person name="Chen L."/>
            <person name="Porcella S.F."/>
            <person name="Martens C.A."/>
            <person name="Kobayashi S.D."/>
            <person name="Porter A.R."/>
            <person name="Chavda K.D."/>
            <person name="Jacobs M.R."/>
            <person name="Mathema B."/>
            <person name="Olsen R.J."/>
            <person name="Bonomo R.A."/>
            <person name="Musser J.M."/>
            <person name="Kreiswirth B.N."/>
        </authorList>
    </citation>
    <scope>NUCLEOTIDE SEQUENCE [LARGE SCALE GENOMIC DNA]</scope>
    <source>
        <strain evidence="7">30684/NJST258_2</strain>
    </source>
</reference>
<dbReference type="InterPro" id="IPR002052">
    <property type="entry name" value="DNA_methylase_N6_adenine_CS"/>
</dbReference>
<feature type="binding site" evidence="6">
    <location>
        <position position="156"/>
    </location>
    <ligand>
        <name>S-adenosyl-L-methionine</name>
        <dbReference type="ChEBI" id="CHEBI:59789"/>
    </ligand>
</feature>
<evidence type="ECO:0000313" key="7">
    <source>
        <dbReference type="EMBL" id="AHM77042.1"/>
    </source>
</evidence>
<dbReference type="InterPro" id="IPR029063">
    <property type="entry name" value="SAM-dependent_MTases_sf"/>
</dbReference>
<evidence type="ECO:0000313" key="8">
    <source>
        <dbReference type="Proteomes" id="UP000019586"/>
    </source>
</evidence>
<keyword evidence="5 6" id="KW-0694">RNA-binding</keyword>
<comment type="similarity">
    <text evidence="6">Belongs to the RlmJ family.</text>
</comment>
<feature type="binding site" evidence="6">
    <location>
        <position position="202"/>
    </location>
    <ligand>
        <name>S-adenosyl-L-methionine</name>
        <dbReference type="ChEBI" id="CHEBI:59789"/>
    </ligand>
</feature>
<dbReference type="PATRIC" id="fig|1420013.3.peg.249"/>
<dbReference type="HAMAP" id="MF_00934">
    <property type="entry name" value="23SrRNA_methyltr_J"/>
    <property type="match status" value="1"/>
</dbReference>
<dbReference type="EMBL" id="CP006918">
    <property type="protein sequence ID" value="AHM77042.1"/>
    <property type="molecule type" value="Genomic_DNA"/>
</dbReference>
<dbReference type="GO" id="GO:0036307">
    <property type="term" value="F:23S rRNA (adenine(2030)-N(6))-methyltransferase activity"/>
    <property type="evidence" value="ECO:0007669"/>
    <property type="project" value="UniProtKB-UniRule"/>
</dbReference>
<evidence type="ECO:0000256" key="3">
    <source>
        <dbReference type="ARBA" id="ARBA00022679"/>
    </source>
</evidence>
<evidence type="ECO:0000256" key="4">
    <source>
        <dbReference type="ARBA" id="ARBA00022691"/>
    </source>
</evidence>
<evidence type="ECO:0000256" key="5">
    <source>
        <dbReference type="ARBA" id="ARBA00022884"/>
    </source>
</evidence>
<gene>
    <name evidence="6" type="primary">rlmJ</name>
    <name evidence="7" type="ORF">KPNJ2_00262</name>
</gene>
<evidence type="ECO:0000256" key="6">
    <source>
        <dbReference type="HAMAP-Rule" id="MF_00934"/>
    </source>
</evidence>
<evidence type="ECO:0000256" key="1">
    <source>
        <dbReference type="ARBA" id="ARBA00022552"/>
    </source>
</evidence>
<name>W8USX1_KLEPN</name>
<evidence type="ECO:0000256" key="2">
    <source>
        <dbReference type="ARBA" id="ARBA00022603"/>
    </source>
</evidence>
<dbReference type="GO" id="GO:0005829">
    <property type="term" value="C:cytosol"/>
    <property type="evidence" value="ECO:0007669"/>
    <property type="project" value="TreeGrafter"/>
</dbReference>
<feature type="binding site" evidence="6">
    <location>
        <begin position="181"/>
        <end position="182"/>
    </location>
    <ligand>
        <name>S-adenosyl-L-methionine</name>
        <dbReference type="ChEBI" id="CHEBI:59789"/>
    </ligand>
</feature>
<keyword evidence="3 6" id="KW-0808">Transferase</keyword>
<dbReference type="Pfam" id="PF04378">
    <property type="entry name" value="RsmJ"/>
    <property type="match status" value="1"/>
</dbReference>
<dbReference type="GO" id="GO:0070475">
    <property type="term" value="P:rRNA base methylation"/>
    <property type="evidence" value="ECO:0007669"/>
    <property type="project" value="UniProtKB-UniRule"/>
</dbReference>
<protein>
    <recommendedName>
        <fullName evidence="6">Ribosomal RNA large subunit methyltransferase J</fullName>
        <ecNumber evidence="6">2.1.1.266</ecNumber>
    </recommendedName>
    <alternativeName>
        <fullName evidence="6">23S rRNA (adenine(2030)-N6)-methyltransferase</fullName>
    </alternativeName>
    <alternativeName>
        <fullName evidence="6">23S rRNA m6A2030 methyltransferase</fullName>
    </alternativeName>
</protein>
<comment type="function">
    <text evidence="6">Specifically methylates the adenine in position 2030 of 23S rRNA.</text>
</comment>
<comment type="catalytic activity">
    <reaction evidence="6">
        <text>adenosine(2030) in 23S rRNA + S-adenosyl-L-methionine = N(6)-methyladenosine(2030) in 23S rRNA + S-adenosyl-L-homocysteine + H(+)</text>
        <dbReference type="Rhea" id="RHEA:43736"/>
        <dbReference type="Rhea" id="RHEA-COMP:10668"/>
        <dbReference type="Rhea" id="RHEA-COMP:10669"/>
        <dbReference type="ChEBI" id="CHEBI:15378"/>
        <dbReference type="ChEBI" id="CHEBI:57856"/>
        <dbReference type="ChEBI" id="CHEBI:59789"/>
        <dbReference type="ChEBI" id="CHEBI:74411"/>
        <dbReference type="ChEBI" id="CHEBI:74449"/>
        <dbReference type="EC" id="2.1.1.266"/>
    </reaction>
</comment>